<dbReference type="OrthoDB" id="8179045at2759"/>
<accession>A0A0A1XNF7</accession>
<evidence type="ECO:0000313" key="1">
    <source>
        <dbReference type="EMBL" id="JAD12400.1"/>
    </source>
</evidence>
<dbReference type="AlphaFoldDB" id="A0A0A1XNF7"/>
<protein>
    <submittedName>
        <fullName evidence="1">Transmembrane domain-containing protein DDB_G0287209</fullName>
    </submittedName>
</protein>
<reference evidence="1" key="1">
    <citation type="submission" date="2014-11" db="EMBL/GenBank/DDBJ databases">
        <authorList>
            <person name="Geib S."/>
        </authorList>
    </citation>
    <scope>NUCLEOTIDE SEQUENCE</scope>
</reference>
<keyword evidence="1" id="KW-0472">Membrane</keyword>
<organism evidence="1">
    <name type="scientific">Zeugodacus cucurbitae</name>
    <name type="common">Melon fruit fly</name>
    <name type="synonym">Bactrocera cucurbitae</name>
    <dbReference type="NCBI Taxonomy" id="28588"/>
    <lineage>
        <taxon>Eukaryota</taxon>
        <taxon>Metazoa</taxon>
        <taxon>Ecdysozoa</taxon>
        <taxon>Arthropoda</taxon>
        <taxon>Hexapoda</taxon>
        <taxon>Insecta</taxon>
        <taxon>Pterygota</taxon>
        <taxon>Neoptera</taxon>
        <taxon>Endopterygota</taxon>
        <taxon>Diptera</taxon>
        <taxon>Brachycera</taxon>
        <taxon>Muscomorpha</taxon>
        <taxon>Tephritoidea</taxon>
        <taxon>Tephritidae</taxon>
        <taxon>Zeugodacus</taxon>
        <taxon>Zeugodacus</taxon>
    </lineage>
</organism>
<name>A0A0A1XNF7_ZEUCU</name>
<keyword evidence="1" id="KW-0812">Transmembrane</keyword>
<reference evidence="1" key="2">
    <citation type="journal article" date="2015" name="Gigascience">
        <title>Reconstructing a comprehensive transcriptome assembly of a white-pupal translocated strain of the pest fruit fly Bactrocera cucurbitae.</title>
        <authorList>
            <person name="Sim S.B."/>
            <person name="Calla B."/>
            <person name="Hall B."/>
            <person name="DeRego T."/>
            <person name="Geib S.M."/>
        </authorList>
    </citation>
    <scope>NUCLEOTIDE SEQUENCE</scope>
</reference>
<proteinExistence type="predicted"/>
<gene>
    <name evidence="1" type="primary">DDB_G0287209</name>
    <name evidence="1" type="ORF">g.58001</name>
</gene>
<sequence>MVQLNLVIPNKYNGHTKMHYTQVVLMSCLLATTLLYTPVSAKCNTCSINGIACVSESSFLICTKGVPDASQVYQCPAGHVCIANSVDKCVAGSRSSADCAAEQNACGVCNGNKLFTCLTPTTFAQCNSTSLLRSVSGNCPSGLTCDSSRPEICVVGGAECST</sequence>
<dbReference type="EMBL" id="GBXI01001892">
    <property type="protein sequence ID" value="JAD12400.1"/>
    <property type="molecule type" value="Transcribed_RNA"/>
</dbReference>